<evidence type="ECO:0000256" key="10">
    <source>
        <dbReference type="ARBA" id="ARBA00022695"/>
    </source>
</evidence>
<dbReference type="InterPro" id="IPR026890">
    <property type="entry name" value="Mononeg_mRNAcap"/>
</dbReference>
<dbReference type="GO" id="GO:0003968">
    <property type="term" value="F:RNA-directed RNA polymerase activity"/>
    <property type="evidence" value="ECO:0007669"/>
    <property type="project" value="UniProtKB-KW"/>
</dbReference>
<evidence type="ECO:0000256" key="6">
    <source>
        <dbReference type="ARBA" id="ARBA00022603"/>
    </source>
</evidence>
<dbReference type="EC" id="2.1.1.375" evidence="21"/>
<evidence type="ECO:0000259" key="28">
    <source>
        <dbReference type="PROSITE" id="PS51590"/>
    </source>
</evidence>
<keyword evidence="12" id="KW-0378">Hydrolase</keyword>
<evidence type="ECO:0000256" key="23">
    <source>
        <dbReference type="ARBA" id="ARBA00031012"/>
    </source>
</evidence>
<evidence type="ECO:0000259" key="27">
    <source>
        <dbReference type="PROSITE" id="PS50526"/>
    </source>
</evidence>
<proteinExistence type="predicted"/>
<evidence type="ECO:0000256" key="8">
    <source>
        <dbReference type="ARBA" id="ARBA00022679"/>
    </source>
</evidence>
<evidence type="ECO:0000313" key="29">
    <source>
        <dbReference type="EMBL" id="QPZ88392.1"/>
    </source>
</evidence>
<dbReference type="EC" id="2.7.7.48" evidence="3"/>
<keyword evidence="7" id="KW-0507">mRNA processing</keyword>
<dbReference type="GO" id="GO:0005524">
    <property type="term" value="F:ATP binding"/>
    <property type="evidence" value="ECO:0007669"/>
    <property type="project" value="UniProtKB-KW"/>
</dbReference>
<organism evidence="29">
    <name type="scientific">Soybean thrips rhabdo-like virus 3</name>
    <dbReference type="NCBI Taxonomy" id="2796570"/>
    <lineage>
        <taxon>Viruses</taxon>
        <taxon>Riboviria</taxon>
        <taxon>Orthornavirae</taxon>
        <taxon>Negarnaviricota</taxon>
        <taxon>Haploviricotina</taxon>
        <taxon>Monjiviricetes</taxon>
        <taxon>Mononegavirales</taxon>
        <taxon>Rhabdoviridae</taxon>
    </lineage>
</organism>
<dbReference type="GO" id="GO:0016787">
    <property type="term" value="F:hydrolase activity"/>
    <property type="evidence" value="ECO:0007669"/>
    <property type="project" value="UniProtKB-KW"/>
</dbReference>
<evidence type="ECO:0000256" key="26">
    <source>
        <dbReference type="ARBA" id="ARBA00048548"/>
    </source>
</evidence>
<keyword evidence="18" id="KW-0511">Multifunctional enzyme</keyword>
<evidence type="ECO:0000256" key="7">
    <source>
        <dbReference type="ARBA" id="ARBA00022664"/>
    </source>
</evidence>
<evidence type="ECO:0000256" key="21">
    <source>
        <dbReference type="ARBA" id="ARBA00026099"/>
    </source>
</evidence>
<dbReference type="Pfam" id="PF14318">
    <property type="entry name" value="Mononeg_mRNAcap"/>
    <property type="match status" value="1"/>
</dbReference>
<comment type="catalytic activity">
    <reaction evidence="26">
        <text>GTP + H2O = GDP + phosphate + H(+)</text>
        <dbReference type="Rhea" id="RHEA:19669"/>
        <dbReference type="ChEBI" id="CHEBI:15377"/>
        <dbReference type="ChEBI" id="CHEBI:15378"/>
        <dbReference type="ChEBI" id="CHEBI:37565"/>
        <dbReference type="ChEBI" id="CHEBI:43474"/>
        <dbReference type="ChEBI" id="CHEBI:58189"/>
    </reaction>
</comment>
<evidence type="ECO:0000256" key="20">
    <source>
        <dbReference type="ARBA" id="ARBA00024499"/>
    </source>
</evidence>
<comment type="catalytic activity">
    <reaction evidence="19">
        <text>a 5'-end triphospho-adenylyl-adenylyl-cytidylyl-adenosine in mRNA + GDP + H(+) = a 5'-end (5'-triphosphoguanosine)-adenylyl-adenylyl-cytidylyl-adenosine in mRNA + diphosphate</text>
        <dbReference type="Rhea" id="RHEA:65436"/>
        <dbReference type="Rhea" id="RHEA-COMP:16797"/>
        <dbReference type="Rhea" id="RHEA-COMP:16799"/>
        <dbReference type="ChEBI" id="CHEBI:15378"/>
        <dbReference type="ChEBI" id="CHEBI:33019"/>
        <dbReference type="ChEBI" id="CHEBI:58189"/>
        <dbReference type="ChEBI" id="CHEBI:156484"/>
        <dbReference type="ChEBI" id="CHEBI:156503"/>
        <dbReference type="EC" id="2.7.7.88"/>
    </reaction>
</comment>
<evidence type="ECO:0000256" key="13">
    <source>
        <dbReference type="ARBA" id="ARBA00022840"/>
    </source>
</evidence>
<evidence type="ECO:0000256" key="5">
    <source>
        <dbReference type="ARBA" id="ARBA00022484"/>
    </source>
</evidence>
<evidence type="ECO:0000256" key="16">
    <source>
        <dbReference type="ARBA" id="ARBA00023042"/>
    </source>
</evidence>
<evidence type="ECO:0000256" key="17">
    <source>
        <dbReference type="ARBA" id="ARBA00023200"/>
    </source>
</evidence>
<evidence type="ECO:0000256" key="9">
    <source>
        <dbReference type="ARBA" id="ARBA00022691"/>
    </source>
</evidence>
<evidence type="ECO:0000256" key="4">
    <source>
        <dbReference type="ARBA" id="ARBA00012582"/>
    </source>
</evidence>
<keyword evidence="5 29" id="KW-0696">RNA-directed RNA polymerase</keyword>
<name>A0A7T3R0K8_9RHAB</name>
<keyword evidence="14" id="KW-0946">Virion</keyword>
<dbReference type="PROSITE" id="PS51590">
    <property type="entry name" value="SAM_MT_MNV_L"/>
    <property type="match status" value="1"/>
</dbReference>
<dbReference type="GO" id="GO:0044423">
    <property type="term" value="C:virion component"/>
    <property type="evidence" value="ECO:0007669"/>
    <property type="project" value="UniProtKB-KW"/>
</dbReference>
<reference evidence="29" key="1">
    <citation type="journal article" date="2020" name="Viruses">
        <title>Soybean Thrips (Thysanoptera: Thripidae) Harbor Highly Diverse Populations of Arthropod, Fungal and Plant Viruses.</title>
        <authorList>
            <person name="Thekke-Veetil T."/>
            <person name="Lagos-Kutz D."/>
            <person name="McCoppin N.K."/>
            <person name="Hartman G.L."/>
            <person name="Ju H.K."/>
            <person name="Lim H.S."/>
            <person name="Domier L.L."/>
        </authorList>
    </citation>
    <scope>NUCLEOTIDE SEQUENCE</scope>
    <source>
        <strain evidence="29">STN1RV3</strain>
    </source>
</reference>
<evidence type="ECO:0000256" key="14">
    <source>
        <dbReference type="ARBA" id="ARBA00022844"/>
    </source>
</evidence>
<evidence type="ECO:0000256" key="19">
    <source>
        <dbReference type="ARBA" id="ARBA00024494"/>
    </source>
</evidence>
<comment type="catalytic activity">
    <reaction evidence="20">
        <text>a 5'-end (5'-triphosphoguanosine)-(2'-O-methyladenylyl)-adenylyl-cytidylyl-adenosine in mRNA + S-adenosyl-L-methionine = a 5'-end (N(7)-methyl 5'-triphosphoguanosine)-(2'-O-methyladenylyl)-adenylyl-cytidylyl-adenosine in mRNA + S-adenosyl-L-homocysteine</text>
        <dbReference type="Rhea" id="RHEA:65440"/>
        <dbReference type="Rhea" id="RHEA-COMP:16798"/>
        <dbReference type="Rhea" id="RHEA-COMP:16801"/>
        <dbReference type="ChEBI" id="CHEBI:57856"/>
        <dbReference type="ChEBI" id="CHEBI:59789"/>
        <dbReference type="ChEBI" id="CHEBI:156482"/>
        <dbReference type="ChEBI" id="CHEBI:156483"/>
    </reaction>
</comment>
<comment type="catalytic activity">
    <reaction evidence="25">
        <text>a 5'-end (5'-triphosphoguanosine)-adenylyl-adenylyl-cytidylyl-adenosine in mRNA + 2 S-adenosyl-L-methionine = a 5'-end (N(7)-methyl 5'-triphosphoguanosine)-(2'-O-methyladenylyl)-adenylyl-cytidylyl-adenosine in mRNA + 2 S-adenosyl-L-homocysteine + H(+)</text>
        <dbReference type="Rhea" id="RHEA:65376"/>
        <dbReference type="Rhea" id="RHEA-COMP:16797"/>
        <dbReference type="Rhea" id="RHEA-COMP:16798"/>
        <dbReference type="ChEBI" id="CHEBI:15378"/>
        <dbReference type="ChEBI" id="CHEBI:57856"/>
        <dbReference type="ChEBI" id="CHEBI:59789"/>
        <dbReference type="ChEBI" id="CHEBI:156483"/>
        <dbReference type="ChEBI" id="CHEBI:156484"/>
        <dbReference type="EC" id="2.1.1.375"/>
    </reaction>
</comment>
<dbReference type="EMBL" id="MW023861">
    <property type="protein sequence ID" value="QPZ88392.1"/>
    <property type="molecule type" value="Viral_cRNA"/>
</dbReference>
<protein>
    <recommendedName>
        <fullName evidence="23">Replicase</fullName>
        <ecNumber evidence="21">2.1.1.375</ecNumber>
        <ecNumber evidence="3">2.7.7.48</ecNumber>
        <ecNumber evidence="4">2.7.7.88</ecNumber>
    </recommendedName>
    <alternativeName>
        <fullName evidence="22">Transcriptase</fullName>
    </alternativeName>
</protein>
<comment type="subcellular location">
    <subcellularLocation>
        <location evidence="1">Host cytoplasm</location>
    </subcellularLocation>
    <subcellularLocation>
        <location evidence="2">Virion</location>
    </subcellularLocation>
</comment>
<evidence type="ECO:0000256" key="15">
    <source>
        <dbReference type="ARBA" id="ARBA00022953"/>
    </source>
</evidence>
<sequence>MSSKQRGKKPEAVRLSVPLTYRHVRIALRKKMHGMHISERHPIKYQFSAMQRYTQLEPILDYDFSKMNDFILNDWIPNNSSINQLDFTEQLCMANLIYQEQIRAVQSVVEFHCVDTNVGLSPDDEAVLQRPYLVRCVLQEGVILSGSKNQKAFENWERDPTNSLWVYQTPSLTLCVGQHISLIVVPNHGSYLASRDHFLCLADLASDRYEALSLALLDQKRAQPEFLAVRHLNRLFRWGDEVLRQLGNSGYKIIYKLESMCTSKLVGEIHVGSKQGPQFREWVRKEMRKLEATESLRMLNEEILQLIDEVAALGEPRVIQIFGLFRIWGHPTVEPLDGILKLREISTKHRAIDRNKIDMISCHFKELFIKRFISKEGRWPDLDLSKLSDSNPLKVAFESNSPFPKPSPQFRKLHLLLVDFKKLFEVDPKFEITELLDDKAGCLPMNELIRSILEHQTIGDSLQRSVLIRWMNHTMHEPAEFLNDIDKNGFDKYETPTGAKEKEKEGKLEPRMFSLMCIQKRMYIVLTEALLAQHILRYFPEITMKDDGITLDIRRLKTAMPTPDRIKLHTSMDFTKWNTNMRKEETLPLFQSFDQIFGFSCLYVRTHDMFYDGVIVLLDGSYLPKVSADRQGLQPGIGTIFNHLGGMEGLRQKGWTIWTVVLLLYCSERIDVSVSLMGQGDNQVLCEEFHQGKNLDQVLDLHYALLRNLENFLSTIGPPLKAEETYTSQVFFIYGKYCIYKGAACPMTGKKLCKMNRVNNEEYLTLEASISSATATLMSAVESSNSFEPLFYLYLRDLISILQFGVRLKYTRSKTLLEAYKKQASFVLKEGGARYTKSLTEKERHSVLGSNKTRLSLSTILRLCLTPRILGGYPIAMITDCIIRKFPDELSEAVSFLKRLYIITEVKSIKEAIPIILSPQLTTIPNYQLIFEHPTSLSLAHPTSPADCRRNAAIEFLSGYGGIKNKALRRFLEVSQNRELHANLCLYLSTARPFRPRVLSDYYQSSTEARAKGVTGRLERTTAIAELMRRSGDYDLASIVEEAEDDHFRGVIHRTHSEAGTLKWNPDWCSVDWSQHLRTTGWKVEVDGVSTAPFWEMVYIDKMELTSNCALEPKEAEAGFIQFSLDRSMTGASLQSIYHVGKFHPYRGAITKDKIESLGKALAKKTDVMLRKPLNVIGQVGWTIKPEGNLHTLIKGMLNGMTDVDPELMHPDQEEISGSVHHRYNDERSSHGGATTTLFTQGTKISINTLPLVKYSKGACKNKTIMYQPLMSAGVTLLGCALTNRFIDEPSPYHLHVTRECCIKDVNEELMDSELPAPAVKKVMTVDRTSPYLFTPAQHILSSLLARSMRKPLGTRPMDNLSLIERRACIVAHECHRIFRNIDLETRRETCHSSPVCINWMFGLNGSTFIRSFTLRLCSWMSLSFTVNPGRDKFLIQMISFVSNLPLHNWKGLENSIFMEYILTQASLPPWTTRLPGDPQVGPKEMAILFKSWVVNVLNTWLNQEDPGLSAHPAWSRPGGALDQHPSHLDEMRRFLSGEHEGWEAHSRMMSIRTLLKGEAQVDGERPPITREEIRVITKGDHFLTNETAEYLSKVAPSYEIPNSSNLIIFPLKVDGLSTVVHEYKAQDSHTSEYKCSGVDRVEREKKKGVVHSYKIANLPTTAAYKLVDILCTTGLNNITLQSAFCMGDGSGGYTLVCGLMYPNADLYYNTYLEDKANIQQMTSIIQIPAVSPYPEICSRVQGLNLLNYHISDLTHPLYAEIFHRHHPGKIDLLVCDAEGSGWQDPGKALKIALTMTKLASLKKSSYVIMKSYASAVNALEATARVFGLRFRSIQILRTPYSSLTNKEVFLFCSEPRYGGRIPYDLTPDFLGIYTIESPSLTSKGGKTLSLSVEEMSLRRTIPGWSHALRITEFLNPDPSPDAALKQAREAMTLVSFEEENTFPHDLIRRFKQVHHPRSGKGSEHTTRAKLSTLTREIIAKLCIQWIALWAWARIREGEDPPIETIIANGAFLEFTMHNSDKTFSVLGQMIPEIPSNEKQIALSELLGSHHSKLVYKFIGLLRATDAKVSIVSQYHSVPEAGGLKTNGDPIPFAWRARSTIIQQKVQHLKPREFKGPYIPGRSFPERAPPMQELKVYPPHYQGEHWCATDSLNDF</sequence>
<keyword evidence="15" id="KW-0693">Viral RNA replication</keyword>
<dbReference type="EC" id="2.7.7.88" evidence="4"/>
<evidence type="ECO:0000256" key="12">
    <source>
        <dbReference type="ARBA" id="ARBA00022801"/>
    </source>
</evidence>
<keyword evidence="8" id="KW-0808">Transferase</keyword>
<dbReference type="Pfam" id="PF00946">
    <property type="entry name" value="Mononeg_RNA_pol"/>
    <property type="match status" value="1"/>
</dbReference>
<dbReference type="InterPro" id="IPR025786">
    <property type="entry name" value="Mononega_L_MeTrfase"/>
</dbReference>
<evidence type="ECO:0000256" key="24">
    <source>
        <dbReference type="ARBA" id="ARBA00047332"/>
    </source>
</evidence>
<evidence type="ECO:0000256" key="1">
    <source>
        <dbReference type="ARBA" id="ARBA00004192"/>
    </source>
</evidence>
<evidence type="ECO:0000256" key="2">
    <source>
        <dbReference type="ARBA" id="ARBA00004328"/>
    </source>
</evidence>
<dbReference type="Pfam" id="PF14314">
    <property type="entry name" value="Methyltrans_Mon_2nd"/>
    <property type="match status" value="1"/>
</dbReference>
<keyword evidence="11" id="KW-0547">Nucleotide-binding</keyword>
<dbReference type="GO" id="GO:0004482">
    <property type="term" value="F:mRNA 5'-cap (guanine-N7-)-methyltransferase activity"/>
    <property type="evidence" value="ECO:0007669"/>
    <property type="project" value="InterPro"/>
</dbReference>
<accession>A0A7T3R0K8</accession>
<keyword evidence="17" id="KW-1035">Host cytoplasm</keyword>
<evidence type="ECO:0000256" key="25">
    <source>
        <dbReference type="ARBA" id="ARBA00047370"/>
    </source>
</evidence>
<evidence type="ECO:0000256" key="18">
    <source>
        <dbReference type="ARBA" id="ARBA00023268"/>
    </source>
</evidence>
<keyword evidence="9" id="KW-0949">S-adenosyl-L-methionine</keyword>
<dbReference type="PROSITE" id="PS50526">
    <property type="entry name" value="RDRP_SSRNA_NEG_NONSEG"/>
    <property type="match status" value="1"/>
</dbReference>
<evidence type="ECO:0000256" key="3">
    <source>
        <dbReference type="ARBA" id="ARBA00012494"/>
    </source>
</evidence>
<evidence type="ECO:0000256" key="22">
    <source>
        <dbReference type="ARBA" id="ARBA00030436"/>
    </source>
</evidence>
<feature type="domain" description="Mononegavirus-type SAM-dependent 2'-O-MTase" evidence="28">
    <location>
        <begin position="1655"/>
        <end position="1852"/>
    </location>
</feature>
<dbReference type="GO" id="GO:0030430">
    <property type="term" value="C:host cell cytoplasm"/>
    <property type="evidence" value="ECO:0007669"/>
    <property type="project" value="UniProtKB-SubCell"/>
</dbReference>
<keyword evidence="10" id="KW-0548">Nucleotidyltransferase</keyword>
<comment type="catalytic activity">
    <reaction evidence="24">
        <text>a 5'-end (5'-triphosphoguanosine)-adenylyl-adenylyl-cytidylyl-adenosine in mRNA + S-adenosyl-L-methionine = a 5'-end (5'-triphosphoguanosine)-(2'-O-methyladenylyl)-adenylyl-cytidylyl-adenosine in mRNA + S-adenosyl-L-homocysteine + H(+)</text>
        <dbReference type="Rhea" id="RHEA:65380"/>
        <dbReference type="Rhea" id="RHEA-COMP:16797"/>
        <dbReference type="Rhea" id="RHEA-COMP:16801"/>
        <dbReference type="ChEBI" id="CHEBI:15378"/>
        <dbReference type="ChEBI" id="CHEBI:57856"/>
        <dbReference type="ChEBI" id="CHEBI:59789"/>
        <dbReference type="ChEBI" id="CHEBI:156482"/>
        <dbReference type="ChEBI" id="CHEBI:156484"/>
    </reaction>
</comment>
<keyword evidence="16" id="KW-0506">mRNA capping</keyword>
<evidence type="ECO:0000256" key="11">
    <source>
        <dbReference type="ARBA" id="ARBA00022741"/>
    </source>
</evidence>
<dbReference type="InterPro" id="IPR014023">
    <property type="entry name" value="Mononeg_RNA_pol_cat"/>
</dbReference>
<feature type="domain" description="RdRp catalytic" evidence="27">
    <location>
        <begin position="566"/>
        <end position="742"/>
    </location>
</feature>
<keyword evidence="6" id="KW-0489">Methyltransferase</keyword>
<dbReference type="InterPro" id="IPR039530">
    <property type="entry name" value="L_methyltransferase_rhabdo"/>
</dbReference>
<keyword evidence="13" id="KW-0067">ATP-binding</keyword>